<keyword evidence="1" id="KW-1133">Transmembrane helix</keyword>
<comment type="caution">
    <text evidence="2">The sequence shown here is derived from an EMBL/GenBank/DDBJ whole genome shotgun (WGS) entry which is preliminary data.</text>
</comment>
<evidence type="ECO:0000313" key="2">
    <source>
        <dbReference type="EMBL" id="MDH0563785.1"/>
    </source>
</evidence>
<feature type="transmembrane region" description="Helical" evidence="1">
    <location>
        <begin position="35"/>
        <end position="60"/>
    </location>
</feature>
<protein>
    <recommendedName>
        <fullName evidence="4">Transmembrane protein</fullName>
    </recommendedName>
</protein>
<sequence>MQDKNKDLNSFQTLVLDIGDIKTPLEFKIDQTTDWWALSLTLLVTVIVSIVSAYVTILLVTRSNNNLIKNQNFQNEKQLSKQEEFINKQIISQESQKESELNAHYKQLWMEKLRDEGAQFLHNTSIFSMQVFNNITFFNSFKRSGKGEENVNKHYDQLNQTIKQLEISQIKIQLSLNSNNELDNEIIELMAKIIIIVKSLSSQAYEELTNKINYKNINYENLASLPEHTSLMNCEILIKKKFIELLREERTFMYD</sequence>
<dbReference type="AlphaFoldDB" id="A0AA42LEI1"/>
<name>A0AA42LEI1_9GAMM</name>
<keyword evidence="1" id="KW-0472">Membrane</keyword>
<reference evidence="2" key="1">
    <citation type="submission" date="2022-09" db="EMBL/GenBank/DDBJ databases">
        <title>Intensive care unit water sources are persistently colonized with multi-drug resistant bacteria and are the site of extensive horizontal gene transfer of antibiotic resistance genes.</title>
        <authorList>
            <person name="Diorio-Toth L."/>
        </authorList>
    </citation>
    <scope>NUCLEOTIDE SEQUENCE</scope>
    <source>
        <strain evidence="2">GD04005</strain>
    </source>
</reference>
<evidence type="ECO:0008006" key="4">
    <source>
        <dbReference type="Google" id="ProtNLM"/>
    </source>
</evidence>
<keyword evidence="1" id="KW-0812">Transmembrane</keyword>
<proteinExistence type="predicted"/>
<dbReference type="Proteomes" id="UP001159329">
    <property type="component" value="Unassembled WGS sequence"/>
</dbReference>
<accession>A0AA42LEI1</accession>
<evidence type="ECO:0000256" key="1">
    <source>
        <dbReference type="SAM" id="Phobius"/>
    </source>
</evidence>
<organism evidence="2 3">
    <name type="scientific">Acinetobacter courvalinii</name>
    <dbReference type="NCBI Taxonomy" id="280147"/>
    <lineage>
        <taxon>Bacteria</taxon>
        <taxon>Pseudomonadati</taxon>
        <taxon>Pseudomonadota</taxon>
        <taxon>Gammaproteobacteria</taxon>
        <taxon>Moraxellales</taxon>
        <taxon>Moraxellaceae</taxon>
        <taxon>Acinetobacter</taxon>
    </lineage>
</organism>
<dbReference type="RefSeq" id="WP_279695105.1">
    <property type="nucleotide sequence ID" value="NZ_JAOEEO010000001.1"/>
</dbReference>
<evidence type="ECO:0000313" key="3">
    <source>
        <dbReference type="Proteomes" id="UP001159329"/>
    </source>
</evidence>
<gene>
    <name evidence="2" type="ORF">N7644_08780</name>
</gene>
<dbReference type="EMBL" id="JAOEEO010000001">
    <property type="protein sequence ID" value="MDH0563785.1"/>
    <property type="molecule type" value="Genomic_DNA"/>
</dbReference>